<sequence>MILDRLVEIVEDIEPAVVEHDAGAAHLADLPHVVADEDRIRGLHPFPEHRLALAPEGGIADRRHLVDQIGVEADPHRHPEGETRAHARGIDPDRFIEEIAKLGEILDKGHQLLGIDAVDAGNEAGVLRPRQLTVEGPAKAHRERDRPVRGDAAAIGAHGAGDHLHQRRLPGAIAPEQGQRRAGGQRQVEIVDHHPALALHPEALGQVLEADHGSAAVPDRIEDHRRDRPGEGQEQGHQAENDPAAREFRGLGQGRADIGGEIAALPRGIGAGHVDRGEGGAIGLLGELLIDIQPLVFRDQVRIILGQGVRLAGGAGEALPLLDDLLADHVDAAVGLFEPRIVARAALLVAQQVAVDQRLRQLLLQVVEHPHPASEVRGRIDHLRPGAELRHRLARGLQPGKRGVEILERVAHRVLARRRVEVVDHLLALAHHLGGDLLRVLGREGEHPHLDQPGRLIIGDPHHPLPVAQQILDRGIGRKRKDRIPGPVLRIEADQVDPSRNVRNDFLALDELIEDIAVARTAAGADELRQPAQKRGRPRGAVLLAHGEPHGRGILVACDQPQIERGDEERDQHHRGQAVEQPAMAALHRRGGGQRPHDDRRRFLGGAPPRSRLAAAHATGPTPGTGAGALRHLHKFCPFSRPRSLGRRGPRPFRLRPGFQRVFAVFEIVLLCQTIIQVPPELILLGLFYIMRA</sequence>
<accession>A0A644U9Q0</accession>
<evidence type="ECO:0000256" key="1">
    <source>
        <dbReference type="SAM" id="MobiDB-lite"/>
    </source>
</evidence>
<reference evidence="2" key="1">
    <citation type="submission" date="2019-08" db="EMBL/GenBank/DDBJ databases">
        <authorList>
            <person name="Kucharzyk K."/>
            <person name="Murdoch R.W."/>
            <person name="Higgins S."/>
            <person name="Loffler F."/>
        </authorList>
    </citation>
    <scope>NUCLEOTIDE SEQUENCE</scope>
</reference>
<name>A0A644U9Q0_9ZZZZ</name>
<proteinExistence type="predicted"/>
<feature type="region of interest" description="Disordered" evidence="1">
    <location>
        <begin position="565"/>
        <end position="607"/>
    </location>
</feature>
<comment type="caution">
    <text evidence="2">The sequence shown here is derived from an EMBL/GenBank/DDBJ whole genome shotgun (WGS) entry which is preliminary data.</text>
</comment>
<gene>
    <name evidence="2" type="ORF">SDC9_21399</name>
</gene>
<dbReference type="EMBL" id="VSSQ01000089">
    <property type="protein sequence ID" value="MPL75573.1"/>
    <property type="molecule type" value="Genomic_DNA"/>
</dbReference>
<dbReference type="AlphaFoldDB" id="A0A644U9Q0"/>
<organism evidence="2">
    <name type="scientific">bioreactor metagenome</name>
    <dbReference type="NCBI Taxonomy" id="1076179"/>
    <lineage>
        <taxon>unclassified sequences</taxon>
        <taxon>metagenomes</taxon>
        <taxon>ecological metagenomes</taxon>
    </lineage>
</organism>
<feature type="compositionally biased region" description="Basic and acidic residues" evidence="1">
    <location>
        <begin position="565"/>
        <end position="574"/>
    </location>
</feature>
<evidence type="ECO:0000313" key="2">
    <source>
        <dbReference type="EMBL" id="MPL75573.1"/>
    </source>
</evidence>
<feature type="region of interest" description="Disordered" evidence="1">
    <location>
        <begin position="223"/>
        <end position="243"/>
    </location>
</feature>
<protein>
    <submittedName>
        <fullName evidence="2">Uncharacterized protein</fullName>
    </submittedName>
</protein>